<dbReference type="EnsemblMetazoa" id="CLYHEMT005193.1">
    <property type="protein sequence ID" value="CLYHEMP005193.1"/>
    <property type="gene ID" value="CLYHEMG005193"/>
</dbReference>
<organism evidence="2 3">
    <name type="scientific">Clytia hemisphaerica</name>
    <dbReference type="NCBI Taxonomy" id="252671"/>
    <lineage>
        <taxon>Eukaryota</taxon>
        <taxon>Metazoa</taxon>
        <taxon>Cnidaria</taxon>
        <taxon>Hydrozoa</taxon>
        <taxon>Hydroidolina</taxon>
        <taxon>Leptothecata</taxon>
        <taxon>Obeliida</taxon>
        <taxon>Clytiidae</taxon>
        <taxon>Clytia</taxon>
    </lineage>
</organism>
<dbReference type="Proteomes" id="UP000594262">
    <property type="component" value="Unplaced"/>
</dbReference>
<accession>A0A7M5VA58</accession>
<feature type="region of interest" description="Disordered" evidence="1">
    <location>
        <begin position="1"/>
        <end position="43"/>
    </location>
</feature>
<name>A0A7M5VA58_9CNID</name>
<proteinExistence type="predicted"/>
<dbReference type="AlphaFoldDB" id="A0A7M5VA58"/>
<evidence type="ECO:0000313" key="3">
    <source>
        <dbReference type="Proteomes" id="UP000594262"/>
    </source>
</evidence>
<keyword evidence="3" id="KW-1185">Reference proteome</keyword>
<feature type="compositionally biased region" description="Polar residues" evidence="1">
    <location>
        <begin position="32"/>
        <end position="41"/>
    </location>
</feature>
<sequence length="271" mass="27131">MSDSEESGPEAGDWVKYPKGDPAEKKKLGQRASRNNGNYTRKSTEIIGTTWKHKRPVKYYAHKGKDNRNGKTVLQYKHASASAGNAVAVSGTGLYEYAGAKSSGAETSASAELLDGFIEVGASAEAASTRSSTTVTVLGVHAEAKASGAEASTSAALLDGVIKVGASAEAATAKASATATVLGVHAEADAKVAGVAAGMSHTPLQAEASVLGAGATAGVSWKYAGASAGAHLAEARAGPFGVRAGVKFGAGVRNGVPEVDLGPVTVPCCVM</sequence>
<dbReference type="OrthoDB" id="6021888at2759"/>
<evidence type="ECO:0000313" key="2">
    <source>
        <dbReference type="EnsemblMetazoa" id="CLYHEMP005193.1"/>
    </source>
</evidence>
<protein>
    <submittedName>
        <fullName evidence="2">Uncharacterized protein</fullName>
    </submittedName>
</protein>
<reference evidence="2" key="1">
    <citation type="submission" date="2021-01" db="UniProtKB">
        <authorList>
            <consortium name="EnsemblMetazoa"/>
        </authorList>
    </citation>
    <scope>IDENTIFICATION</scope>
</reference>
<evidence type="ECO:0000256" key="1">
    <source>
        <dbReference type="SAM" id="MobiDB-lite"/>
    </source>
</evidence>
<feature type="compositionally biased region" description="Basic and acidic residues" evidence="1">
    <location>
        <begin position="16"/>
        <end position="27"/>
    </location>
</feature>